<keyword evidence="1" id="KW-0812">Transmembrane</keyword>
<keyword evidence="1" id="KW-0472">Membrane</keyword>
<reference evidence="2 3" key="1">
    <citation type="submission" date="2016-10" db="EMBL/GenBank/DDBJ databases">
        <authorList>
            <person name="de Groot N.N."/>
        </authorList>
    </citation>
    <scope>NUCLEOTIDE SEQUENCE [LARGE SCALE GENOMIC DNA]</scope>
    <source>
        <strain evidence="2 3">CGMCC 1.8925</strain>
    </source>
</reference>
<sequence length="56" mass="5669">MKLAYIAMGLKVASALMKTRGAMTLARGGGGIASGIGTAVALVAVGRLARNLLIRR</sequence>
<protein>
    <submittedName>
        <fullName evidence="2">Uncharacterized protein</fullName>
    </submittedName>
</protein>
<dbReference type="EMBL" id="FMVT01000003">
    <property type="protein sequence ID" value="SCY22114.1"/>
    <property type="molecule type" value="Genomic_DNA"/>
</dbReference>
<accession>A0A1G5E503</accession>
<keyword evidence="1" id="KW-1133">Transmembrane helix</keyword>
<dbReference type="STRING" id="336292.SAMN05660710_00949"/>
<dbReference type="RefSeq" id="WP_175453239.1">
    <property type="nucleotide sequence ID" value="NZ_FMVT01000003.1"/>
</dbReference>
<gene>
    <name evidence="2" type="ORF">SAMN05660710_00949</name>
</gene>
<evidence type="ECO:0000313" key="3">
    <source>
        <dbReference type="Proteomes" id="UP000199502"/>
    </source>
</evidence>
<dbReference type="AlphaFoldDB" id="A0A1G5E503"/>
<proteinExistence type="predicted"/>
<organism evidence="2 3">
    <name type="scientific">Paracoccus tibetensis</name>
    <dbReference type="NCBI Taxonomy" id="336292"/>
    <lineage>
        <taxon>Bacteria</taxon>
        <taxon>Pseudomonadati</taxon>
        <taxon>Pseudomonadota</taxon>
        <taxon>Alphaproteobacteria</taxon>
        <taxon>Rhodobacterales</taxon>
        <taxon>Paracoccaceae</taxon>
        <taxon>Paracoccus</taxon>
    </lineage>
</organism>
<feature type="transmembrane region" description="Helical" evidence="1">
    <location>
        <begin position="31"/>
        <end position="49"/>
    </location>
</feature>
<evidence type="ECO:0000256" key="1">
    <source>
        <dbReference type="SAM" id="Phobius"/>
    </source>
</evidence>
<evidence type="ECO:0000313" key="2">
    <source>
        <dbReference type="EMBL" id="SCY22114.1"/>
    </source>
</evidence>
<keyword evidence="3" id="KW-1185">Reference proteome</keyword>
<dbReference type="Proteomes" id="UP000199502">
    <property type="component" value="Unassembled WGS sequence"/>
</dbReference>
<name>A0A1G5E503_9RHOB</name>